<sequence length="398" mass="42137">MTGRFRAGGTVAVVGFAHSQVRRHFDRPLGAVTLDTARAAIADAGLRSADIDGFVAAALFPTAGAHAVQDGVSTVTAGWLAQRIGSDPRYVAGFQGIGQMSGSVAMAVNAIAAGAADYVVLHRALHNPAGGYHDNPATAIAGAQQWTAPQGYSGPLSMIGLPYNEYLQRYKADPAAMANVVVEARRNGAALPWSYWYQRPITIEEYLDAPMISDPVRRLDCDIPVDGVAAFVLTSAERARDLPHPPVYVAGYAGSGPTPPRLPSHWPLDDIMTGGAATARRLWEATGLRPADVDLPQLYDGFSPFVYFWLESLGLCPVGEAHRFVQDGGIDSTTGLPVLSGGGALGTGRMHGIPQMLECYLQLSRRAGARQRTDARVGLACQSSPHYGGAVLYTSEPL</sequence>
<keyword evidence="2" id="KW-0808">Transferase</keyword>
<dbReference type="PANTHER" id="PTHR42870">
    <property type="entry name" value="ACETYL-COA C-ACETYLTRANSFERASE"/>
    <property type="match status" value="1"/>
</dbReference>
<dbReference type="CDD" id="cd00829">
    <property type="entry name" value="SCP-x_thiolase"/>
    <property type="match status" value="1"/>
</dbReference>
<gene>
    <name evidence="2" type="ORF">ACFYXQ_19670</name>
</gene>
<dbReference type="EMBL" id="JBIAQY010000006">
    <property type="protein sequence ID" value="MFF3569999.1"/>
    <property type="molecule type" value="Genomic_DNA"/>
</dbReference>
<dbReference type="RefSeq" id="WP_040832591.1">
    <property type="nucleotide sequence ID" value="NZ_JBIAQY010000006.1"/>
</dbReference>
<evidence type="ECO:0000313" key="2">
    <source>
        <dbReference type="EMBL" id="MFF3569999.1"/>
    </source>
</evidence>
<dbReference type="GO" id="GO:0016746">
    <property type="term" value="F:acyltransferase activity"/>
    <property type="evidence" value="ECO:0007669"/>
    <property type="project" value="UniProtKB-KW"/>
</dbReference>
<comment type="caution">
    <text evidence="2">The sequence shown here is derived from an EMBL/GenBank/DDBJ whole genome shotgun (WGS) entry which is preliminary data.</text>
</comment>
<dbReference type="PANTHER" id="PTHR42870:SF1">
    <property type="entry name" value="NON-SPECIFIC LIPID-TRANSFER PROTEIN-LIKE 2"/>
    <property type="match status" value="1"/>
</dbReference>
<protein>
    <submittedName>
        <fullName evidence="2">Thiolase family protein</fullName>
        <ecNumber evidence="2">2.3.1.-</ecNumber>
    </submittedName>
</protein>
<accession>A0ABW6S2R3</accession>
<dbReference type="InterPro" id="IPR016039">
    <property type="entry name" value="Thiolase-like"/>
</dbReference>
<feature type="domain" description="Thiolase C-terminal" evidence="1">
    <location>
        <begin position="274"/>
        <end position="381"/>
    </location>
</feature>
<name>A0ABW6S2R3_9NOCA</name>
<proteinExistence type="predicted"/>
<keyword evidence="2" id="KW-0012">Acyltransferase</keyword>
<dbReference type="InterPro" id="IPR055140">
    <property type="entry name" value="Thiolase_C_2"/>
</dbReference>
<dbReference type="Pfam" id="PF22691">
    <property type="entry name" value="Thiolase_C_1"/>
    <property type="match status" value="1"/>
</dbReference>
<organism evidence="2 3">
    <name type="scientific">Nocardia jiangxiensis</name>
    <dbReference type="NCBI Taxonomy" id="282685"/>
    <lineage>
        <taxon>Bacteria</taxon>
        <taxon>Bacillati</taxon>
        <taxon>Actinomycetota</taxon>
        <taxon>Actinomycetes</taxon>
        <taxon>Mycobacteriales</taxon>
        <taxon>Nocardiaceae</taxon>
        <taxon>Nocardia</taxon>
    </lineage>
</organism>
<keyword evidence="3" id="KW-1185">Reference proteome</keyword>
<dbReference type="EC" id="2.3.1.-" evidence="2"/>
<dbReference type="SUPFAM" id="SSF53901">
    <property type="entry name" value="Thiolase-like"/>
    <property type="match status" value="1"/>
</dbReference>
<evidence type="ECO:0000259" key="1">
    <source>
        <dbReference type="Pfam" id="PF22691"/>
    </source>
</evidence>
<reference evidence="2 3" key="1">
    <citation type="submission" date="2024-10" db="EMBL/GenBank/DDBJ databases">
        <title>The Natural Products Discovery Center: Release of the First 8490 Sequenced Strains for Exploring Actinobacteria Biosynthetic Diversity.</title>
        <authorList>
            <person name="Kalkreuter E."/>
            <person name="Kautsar S.A."/>
            <person name="Yang D."/>
            <person name="Bader C.D."/>
            <person name="Teijaro C.N."/>
            <person name="Fluegel L."/>
            <person name="Davis C.M."/>
            <person name="Simpson J.R."/>
            <person name="Lauterbach L."/>
            <person name="Steele A.D."/>
            <person name="Gui C."/>
            <person name="Meng S."/>
            <person name="Li G."/>
            <person name="Viehrig K."/>
            <person name="Ye F."/>
            <person name="Su P."/>
            <person name="Kiefer A.F."/>
            <person name="Nichols A."/>
            <person name="Cepeda A.J."/>
            <person name="Yan W."/>
            <person name="Fan B."/>
            <person name="Jiang Y."/>
            <person name="Adhikari A."/>
            <person name="Zheng C.-J."/>
            <person name="Schuster L."/>
            <person name="Cowan T.M."/>
            <person name="Smanski M.J."/>
            <person name="Chevrette M.G."/>
            <person name="De Carvalho L.P.S."/>
            <person name="Shen B."/>
        </authorList>
    </citation>
    <scope>NUCLEOTIDE SEQUENCE [LARGE SCALE GENOMIC DNA]</scope>
    <source>
        <strain evidence="2 3">NPDC002593</strain>
    </source>
</reference>
<dbReference type="Proteomes" id="UP001601992">
    <property type="component" value="Unassembled WGS sequence"/>
</dbReference>
<evidence type="ECO:0000313" key="3">
    <source>
        <dbReference type="Proteomes" id="UP001601992"/>
    </source>
</evidence>
<dbReference type="Gene3D" id="3.40.47.10">
    <property type="match status" value="1"/>
</dbReference>